<keyword evidence="2" id="KW-0813">Transport</keyword>
<feature type="transmembrane region" description="Helical" evidence="8">
    <location>
        <begin position="378"/>
        <end position="398"/>
    </location>
</feature>
<keyword evidence="7" id="KW-0407">Ion channel</keyword>
<dbReference type="GO" id="GO:0005886">
    <property type="term" value="C:plasma membrane"/>
    <property type="evidence" value="ECO:0007669"/>
    <property type="project" value="TreeGrafter"/>
</dbReference>
<evidence type="ECO:0000313" key="10">
    <source>
        <dbReference type="EnsemblMetazoa" id="XP_014260516.1"/>
    </source>
</evidence>
<evidence type="ECO:0000256" key="1">
    <source>
        <dbReference type="ARBA" id="ARBA00004141"/>
    </source>
</evidence>
<dbReference type="GeneID" id="106673081"/>
<keyword evidence="6 8" id="KW-0472">Membrane</keyword>
<dbReference type="EnsemblMetazoa" id="XM_014405030.2">
    <property type="protein sequence ID" value="XP_014260516.1"/>
    <property type="gene ID" value="LOC106673081"/>
</dbReference>
<evidence type="ECO:0000259" key="9">
    <source>
        <dbReference type="Pfam" id="PF07885"/>
    </source>
</evidence>
<dbReference type="GO" id="GO:0022841">
    <property type="term" value="F:potassium ion leak channel activity"/>
    <property type="evidence" value="ECO:0007669"/>
    <property type="project" value="TreeGrafter"/>
</dbReference>
<accession>A0A8I6SBP7</accession>
<evidence type="ECO:0000256" key="4">
    <source>
        <dbReference type="ARBA" id="ARBA00022989"/>
    </source>
</evidence>
<dbReference type="GO" id="GO:0015271">
    <property type="term" value="F:outward rectifier potassium channel activity"/>
    <property type="evidence" value="ECO:0007669"/>
    <property type="project" value="TreeGrafter"/>
</dbReference>
<evidence type="ECO:0000256" key="6">
    <source>
        <dbReference type="ARBA" id="ARBA00023136"/>
    </source>
</evidence>
<reference evidence="10" key="1">
    <citation type="submission" date="2022-01" db="UniProtKB">
        <authorList>
            <consortium name="EnsemblMetazoa"/>
        </authorList>
    </citation>
    <scope>IDENTIFICATION</scope>
</reference>
<dbReference type="OMA" id="RQYVAKH"/>
<feature type="transmembrane region" description="Helical" evidence="8">
    <location>
        <begin position="300"/>
        <end position="319"/>
    </location>
</feature>
<dbReference type="SUPFAM" id="SSF81324">
    <property type="entry name" value="Voltage-gated potassium channels"/>
    <property type="match status" value="1"/>
</dbReference>
<evidence type="ECO:0000256" key="3">
    <source>
        <dbReference type="ARBA" id="ARBA00022692"/>
    </source>
</evidence>
<keyword evidence="3 8" id="KW-0812">Transmembrane</keyword>
<comment type="subcellular location">
    <subcellularLocation>
        <location evidence="1">Membrane</location>
        <topology evidence="1">Multi-pass membrane protein</topology>
    </subcellularLocation>
</comment>
<evidence type="ECO:0000256" key="8">
    <source>
        <dbReference type="SAM" id="Phobius"/>
    </source>
</evidence>
<dbReference type="RefSeq" id="XP_014260516.1">
    <property type="nucleotide sequence ID" value="XM_014405030.2"/>
</dbReference>
<dbReference type="OrthoDB" id="6433782at2759"/>
<dbReference type="GO" id="GO:0030322">
    <property type="term" value="P:stabilization of membrane potential"/>
    <property type="evidence" value="ECO:0007669"/>
    <property type="project" value="TreeGrafter"/>
</dbReference>
<evidence type="ECO:0000256" key="5">
    <source>
        <dbReference type="ARBA" id="ARBA00023065"/>
    </source>
</evidence>
<feature type="transmembrane region" description="Helical" evidence="8">
    <location>
        <begin position="266"/>
        <end position="288"/>
    </location>
</feature>
<proteinExistence type="predicted"/>
<dbReference type="Proteomes" id="UP000494040">
    <property type="component" value="Unassembled WGS sequence"/>
</dbReference>
<name>A0A8I6SBP7_CIMLE</name>
<dbReference type="PANTHER" id="PTHR11003">
    <property type="entry name" value="POTASSIUM CHANNEL, SUBFAMILY K"/>
    <property type="match status" value="1"/>
</dbReference>
<keyword evidence="5" id="KW-0406">Ion transport</keyword>
<sequence>MLVCITSKKNSTNEKLPNSNSYRSFIDKNNLELKMTLDQRKEEETLDTILRDGQIMPKEKLERSKLEILDSLSGKASKFLEKNKSIAKQFGNRQSEIKIYTIDKEMAKFNNTQISEDTSNKFEISGPLQNIRNQSMRLKSVGCQASPYPPYRLFFLPADDWKDSDCCMARFFRFLLCESTLACFLLVWLILGALTFYLTESPYEYIKMNEFKMKENTIIMSLATDLRNISDQDKAGALKGIIQKYIRKHKELIDESVINSYGNNGIYWTFAGSITFSISLLATLGLATPLPLTTLGNIEAFIFTLIGVPIHLLLLTHLGRTIALKIQFFSKEIENKFSLLRRRIANLRRFGDNIKREKELWPDKMFEVDFVPSTWLKFFPIVSTLFYYIGGAFLFGLARELNFAKIFFFPLDFARWDPSTSGISRVGYAWYLEGLAILTSINITLWRDSPFSGLTPVGIKYNFMTNSLE</sequence>
<keyword evidence="4 8" id="KW-1133">Transmembrane helix</keyword>
<evidence type="ECO:0000256" key="7">
    <source>
        <dbReference type="ARBA" id="ARBA00023303"/>
    </source>
</evidence>
<dbReference type="Gene3D" id="1.10.287.70">
    <property type="match status" value="1"/>
</dbReference>
<feature type="transmembrane region" description="Helical" evidence="8">
    <location>
        <begin position="171"/>
        <end position="198"/>
    </location>
</feature>
<organism evidence="10 11">
    <name type="scientific">Cimex lectularius</name>
    <name type="common">Bed bug</name>
    <name type="synonym">Acanthia lectularia</name>
    <dbReference type="NCBI Taxonomy" id="79782"/>
    <lineage>
        <taxon>Eukaryota</taxon>
        <taxon>Metazoa</taxon>
        <taxon>Ecdysozoa</taxon>
        <taxon>Arthropoda</taxon>
        <taxon>Hexapoda</taxon>
        <taxon>Insecta</taxon>
        <taxon>Pterygota</taxon>
        <taxon>Neoptera</taxon>
        <taxon>Paraneoptera</taxon>
        <taxon>Hemiptera</taxon>
        <taxon>Heteroptera</taxon>
        <taxon>Panheteroptera</taxon>
        <taxon>Cimicomorpha</taxon>
        <taxon>Cimicidae</taxon>
        <taxon>Cimex</taxon>
    </lineage>
</organism>
<dbReference type="KEGG" id="clec:106673081"/>
<dbReference type="PANTHER" id="PTHR11003:SF334">
    <property type="entry name" value="FI03418P"/>
    <property type="match status" value="1"/>
</dbReference>
<dbReference type="InterPro" id="IPR013099">
    <property type="entry name" value="K_chnl_dom"/>
</dbReference>
<dbReference type="InterPro" id="IPR003280">
    <property type="entry name" value="2pore_dom_K_chnl"/>
</dbReference>
<evidence type="ECO:0000256" key="2">
    <source>
        <dbReference type="ARBA" id="ARBA00022448"/>
    </source>
</evidence>
<feature type="domain" description="Potassium channel" evidence="9">
    <location>
        <begin position="267"/>
        <end position="322"/>
    </location>
</feature>
<dbReference type="AlphaFoldDB" id="A0A8I6SBP7"/>
<evidence type="ECO:0000313" key="11">
    <source>
        <dbReference type="Proteomes" id="UP000494040"/>
    </source>
</evidence>
<keyword evidence="11" id="KW-1185">Reference proteome</keyword>
<dbReference type="Pfam" id="PF07885">
    <property type="entry name" value="Ion_trans_2"/>
    <property type="match status" value="1"/>
</dbReference>
<protein>
    <recommendedName>
        <fullName evidence="9">Potassium channel domain-containing protein</fullName>
    </recommendedName>
</protein>